<dbReference type="AlphaFoldDB" id="A0A166SYT2"/>
<evidence type="ECO:0000313" key="21">
    <source>
        <dbReference type="Proteomes" id="UP000093694"/>
    </source>
</evidence>
<dbReference type="PATRIC" id="fig|1705578.3.peg.667"/>
<dbReference type="InterPro" id="IPR041740">
    <property type="entry name" value="AKii-LysC-BS"/>
</dbReference>
<dbReference type="Proteomes" id="UP000077384">
    <property type="component" value="Unassembled WGS sequence"/>
</dbReference>
<name>A0A166SYT2_9CLOT</name>
<dbReference type="Pfam" id="PF00696">
    <property type="entry name" value="AA_kinase"/>
    <property type="match status" value="1"/>
</dbReference>
<dbReference type="Pfam" id="PF22468">
    <property type="entry name" value="ACT_9"/>
    <property type="match status" value="2"/>
</dbReference>
<sequence>MAIIVQKYGGSSVGTPEKIKNVAKTVVSRVENGDSLVVVVSAMGDTTDDLIALSKKITDTPDKRELDALLSTGEMMSCALLAMAIKDLGYDAVSYTAYQIGIKTSGQYGKSLICDINGEKIKKSLDEGKVVIAAGFQGINDKGDITTLGRGGSDTSAVAIAVKLKGSCEIYTDVDGIYSVDPRKYKDAKKLDEIDYEEMLELSSLGAQVMHSRSIELAQKYNIPVYVGLSNSDIRGTVIKGVDSMNLESKPVTGLATSDEDAAITLTNIDNDINIISNLFEKIAEKRVNVDMISQTAPVSGKVNISFTVPKIDLKDCLTILKSYFNEKTKVDIDENITKFSVVGIGMKTTSGVVAKMLKLFKENNIGVKMITTSEIRITCAIKQEDKMKTINLVAKEFNL</sequence>
<dbReference type="InterPro" id="IPR054352">
    <property type="entry name" value="ACT_Aspartokinase"/>
</dbReference>
<dbReference type="GO" id="GO:0005829">
    <property type="term" value="C:cytosol"/>
    <property type="evidence" value="ECO:0007669"/>
    <property type="project" value="TreeGrafter"/>
</dbReference>
<dbReference type="NCBIfam" id="TIGR00657">
    <property type="entry name" value="asp_kinases"/>
    <property type="match status" value="1"/>
</dbReference>
<dbReference type="CDD" id="cd04891">
    <property type="entry name" value="ACT_AK-LysC-DapG-like_1"/>
    <property type="match status" value="1"/>
</dbReference>
<dbReference type="InterPro" id="IPR036393">
    <property type="entry name" value="AceGlu_kinase-like_sf"/>
</dbReference>
<comment type="similarity">
    <text evidence="5 15">Belongs to the aspartokinase family.</text>
</comment>
<comment type="pathway">
    <text evidence="4 16">Amino-acid biosynthesis; L-threonine biosynthesis; L-threonine from L-aspartate: step 1/5.</text>
</comment>
<proteinExistence type="inferred from homology"/>
<dbReference type="EMBL" id="LROR01000095">
    <property type="protein sequence ID" value="OBR90491.1"/>
    <property type="molecule type" value="Genomic_DNA"/>
</dbReference>
<feature type="binding site" evidence="14">
    <location>
        <begin position="7"/>
        <end position="10"/>
    </location>
    <ligand>
        <name>ATP</name>
        <dbReference type="ChEBI" id="CHEBI:30616"/>
    </ligand>
</feature>
<evidence type="ECO:0000313" key="19">
    <source>
        <dbReference type="EMBL" id="OBR90491.1"/>
    </source>
</evidence>
<feature type="binding site" evidence="14">
    <location>
        <position position="178"/>
    </location>
    <ligand>
        <name>ATP</name>
        <dbReference type="ChEBI" id="CHEBI:30616"/>
    </ligand>
</feature>
<dbReference type="GO" id="GO:0009089">
    <property type="term" value="P:lysine biosynthetic process via diaminopimelate"/>
    <property type="evidence" value="ECO:0007669"/>
    <property type="project" value="UniProtKB-UniPathway"/>
</dbReference>
<reference evidence="18 20" key="1">
    <citation type="journal article" date="2015" name="Biotechnol. Bioeng.">
        <title>Genome sequence and phenotypic characterization of Caulobacter segnis.</title>
        <authorList>
            <person name="Patel S."/>
            <person name="Fletcher B."/>
            <person name="Scott D.C."/>
            <person name="Ely B."/>
        </authorList>
    </citation>
    <scope>NUCLEOTIDE SEQUENCE [LARGE SCALE GENOMIC DNA]</scope>
    <source>
        <strain evidence="18 20">PS02</strain>
    </source>
</reference>
<comment type="function">
    <text evidence="1">Catalyzes the phosphorylation of the beta-carboxyl group of aspartic acid with ATP to yield 4-phospho-L-aspartate, which is involved in the branched biosynthetic pathway leading to the biosynthesis of amino acids threonine, isoleucine and methionine.</text>
</comment>
<dbReference type="PROSITE" id="PS00324">
    <property type="entry name" value="ASPARTOKINASE"/>
    <property type="match status" value="1"/>
</dbReference>
<dbReference type="Gene3D" id="3.30.2130.10">
    <property type="entry name" value="VC0802-like"/>
    <property type="match status" value="1"/>
</dbReference>
<dbReference type="GO" id="GO:0009090">
    <property type="term" value="P:homoserine biosynthetic process"/>
    <property type="evidence" value="ECO:0007669"/>
    <property type="project" value="TreeGrafter"/>
</dbReference>
<dbReference type="InterPro" id="IPR045865">
    <property type="entry name" value="ACT-like_dom_sf"/>
</dbReference>
<dbReference type="PROSITE" id="PS51671">
    <property type="entry name" value="ACT"/>
    <property type="match status" value="1"/>
</dbReference>
<evidence type="ECO:0000256" key="16">
    <source>
        <dbReference type="RuleBase" id="RU004249"/>
    </source>
</evidence>
<keyword evidence="21" id="KW-1185">Reference proteome</keyword>
<dbReference type="Gene3D" id="3.40.1160.10">
    <property type="entry name" value="Acetylglutamate kinase-like"/>
    <property type="match status" value="1"/>
</dbReference>
<dbReference type="GO" id="GO:0009088">
    <property type="term" value="P:threonine biosynthetic process"/>
    <property type="evidence" value="ECO:0007669"/>
    <property type="project" value="UniProtKB-UniPathway"/>
</dbReference>
<dbReference type="CDD" id="cd04261">
    <property type="entry name" value="AAK_AKii-LysC-BS"/>
    <property type="match status" value="1"/>
</dbReference>
<feature type="binding site" evidence="14">
    <location>
        <begin position="172"/>
        <end position="173"/>
    </location>
    <ligand>
        <name>ATP</name>
        <dbReference type="ChEBI" id="CHEBI:30616"/>
    </ligand>
</feature>
<evidence type="ECO:0000256" key="10">
    <source>
        <dbReference type="ARBA" id="ARBA00022840"/>
    </source>
</evidence>
<comment type="caution">
    <text evidence="18">The sequence shown here is derived from an EMBL/GenBank/DDBJ whole genome shotgun (WGS) entry which is preliminary data.</text>
</comment>
<evidence type="ECO:0000313" key="20">
    <source>
        <dbReference type="Proteomes" id="UP000077384"/>
    </source>
</evidence>
<dbReference type="PIRSF" id="PIRSF000726">
    <property type="entry name" value="Asp_kin"/>
    <property type="match status" value="1"/>
</dbReference>
<dbReference type="CDD" id="cd04923">
    <property type="entry name" value="ACT_AK-LysC-DapG-like_2"/>
    <property type="match status" value="1"/>
</dbReference>
<dbReference type="UniPathway" id="UPA00034">
    <property type="reaction ID" value="UER00015"/>
</dbReference>
<evidence type="ECO:0000256" key="14">
    <source>
        <dbReference type="PIRSR" id="PIRSR000726-1"/>
    </source>
</evidence>
<comment type="catalytic activity">
    <reaction evidence="13 15">
        <text>L-aspartate + ATP = 4-phospho-L-aspartate + ADP</text>
        <dbReference type="Rhea" id="RHEA:23776"/>
        <dbReference type="ChEBI" id="CHEBI:29991"/>
        <dbReference type="ChEBI" id="CHEBI:30616"/>
        <dbReference type="ChEBI" id="CHEBI:57535"/>
        <dbReference type="ChEBI" id="CHEBI:456216"/>
        <dbReference type="EC" id="2.7.2.4"/>
    </reaction>
</comment>
<dbReference type="GO" id="GO:0005524">
    <property type="term" value="F:ATP binding"/>
    <property type="evidence" value="ECO:0007669"/>
    <property type="project" value="UniProtKB-KW"/>
</dbReference>
<evidence type="ECO:0000256" key="3">
    <source>
        <dbReference type="ARBA" id="ARBA00004986"/>
    </source>
</evidence>
<evidence type="ECO:0000256" key="2">
    <source>
        <dbReference type="ARBA" id="ARBA00004766"/>
    </source>
</evidence>
<comment type="pathway">
    <text evidence="2 16">Amino-acid biosynthesis; L-lysine biosynthesis via DAP pathway; (S)-tetrahydrodipicolinate from L-aspartate: step 1/4.</text>
</comment>
<keyword evidence="9 15" id="KW-0418">Kinase</keyword>
<comment type="pathway">
    <text evidence="3 16">Amino-acid biosynthesis; L-methionine biosynthesis via de novo pathway; L-homoserine from L-aspartate: step 1/3.</text>
</comment>
<accession>A0A166SYT2</accession>
<keyword evidence="11" id="KW-0220">Diaminopimelate biosynthesis</keyword>
<dbReference type="UniPathway" id="UPA00050">
    <property type="reaction ID" value="UER00461"/>
</dbReference>
<protein>
    <recommendedName>
        <fullName evidence="15">Aspartokinase</fullName>
        <ecNumber evidence="15">2.7.2.4</ecNumber>
    </recommendedName>
</protein>
<evidence type="ECO:0000256" key="4">
    <source>
        <dbReference type="ARBA" id="ARBA00005139"/>
    </source>
</evidence>
<evidence type="ECO:0000256" key="9">
    <source>
        <dbReference type="ARBA" id="ARBA00022777"/>
    </source>
</evidence>
<dbReference type="PANTHER" id="PTHR21499:SF3">
    <property type="entry name" value="ASPARTOKINASE"/>
    <property type="match status" value="1"/>
</dbReference>
<dbReference type="InterPro" id="IPR001048">
    <property type="entry name" value="Asp/Glu/Uridylate_kinase"/>
</dbReference>
<evidence type="ECO:0000256" key="8">
    <source>
        <dbReference type="ARBA" id="ARBA00022741"/>
    </source>
</evidence>
<dbReference type="EMBL" id="LITQ01000015">
    <property type="protein sequence ID" value="OAA92967.1"/>
    <property type="molecule type" value="Genomic_DNA"/>
</dbReference>
<keyword evidence="12" id="KW-0457">Lysine biosynthesis</keyword>
<keyword evidence="8 14" id="KW-0547">Nucleotide-binding</keyword>
<organism evidence="18 20">
    <name type="scientific">Clostridium coskatii</name>
    <dbReference type="NCBI Taxonomy" id="1705578"/>
    <lineage>
        <taxon>Bacteria</taxon>
        <taxon>Bacillati</taxon>
        <taxon>Bacillota</taxon>
        <taxon>Clostridia</taxon>
        <taxon>Eubacteriales</taxon>
        <taxon>Clostridiaceae</taxon>
        <taxon>Clostridium</taxon>
    </lineage>
</organism>
<gene>
    <name evidence="18" type="primary">lysC</name>
    <name evidence="19" type="ORF">CLCOS_40500</name>
    <name evidence="18" type="ORF">WX73_00284</name>
</gene>
<reference evidence="19 21" key="2">
    <citation type="journal article" date="2016" name="Front. Microbiol.">
        <title>Industrial Acetogenic Biocatalysts: A Comparative Metabolic and Genomic Analysis.</title>
        <authorList>
            <person name="Bengelsdorf F."/>
            <person name="Poehlein A."/>
            <person name="Sonja S."/>
            <person name="Erz C."/>
            <person name="Hummel T."/>
            <person name="Hoffmeister S."/>
            <person name="Daniel R."/>
            <person name="Durre P."/>
        </authorList>
    </citation>
    <scope>NUCLEOTIDE SEQUENCE [LARGE SCALE GENOMIC DNA]</scope>
    <source>
        <strain evidence="19 21">PTA-10522</strain>
    </source>
</reference>
<evidence type="ECO:0000256" key="15">
    <source>
        <dbReference type="RuleBase" id="RU003448"/>
    </source>
</evidence>
<evidence type="ECO:0000256" key="6">
    <source>
        <dbReference type="ARBA" id="ARBA00022605"/>
    </source>
</evidence>
<dbReference type="GO" id="GO:0019877">
    <property type="term" value="P:diaminopimelate biosynthetic process"/>
    <property type="evidence" value="ECO:0007669"/>
    <property type="project" value="UniProtKB-KW"/>
</dbReference>
<dbReference type="SUPFAM" id="SSF55021">
    <property type="entry name" value="ACT-like"/>
    <property type="match status" value="2"/>
</dbReference>
<evidence type="ECO:0000256" key="1">
    <source>
        <dbReference type="ARBA" id="ARBA00003121"/>
    </source>
</evidence>
<evidence type="ECO:0000256" key="11">
    <source>
        <dbReference type="ARBA" id="ARBA00022915"/>
    </source>
</evidence>
<dbReference type="InterPro" id="IPR005260">
    <property type="entry name" value="Asp_kin_monofn"/>
</dbReference>
<evidence type="ECO:0000256" key="5">
    <source>
        <dbReference type="ARBA" id="ARBA00010122"/>
    </source>
</evidence>
<evidence type="ECO:0000256" key="12">
    <source>
        <dbReference type="ARBA" id="ARBA00023154"/>
    </source>
</evidence>
<keyword evidence="10 14" id="KW-0067">ATP-binding</keyword>
<dbReference type="RefSeq" id="WP_063601116.1">
    <property type="nucleotide sequence ID" value="NZ_LITQ01000015.1"/>
</dbReference>
<keyword evidence="7 15" id="KW-0808">Transferase</keyword>
<dbReference type="NCBIfam" id="NF005155">
    <property type="entry name" value="PRK06635.1-4"/>
    <property type="match status" value="1"/>
</dbReference>
<evidence type="ECO:0000259" key="17">
    <source>
        <dbReference type="PROSITE" id="PS51671"/>
    </source>
</evidence>
<dbReference type="SUPFAM" id="SSF53633">
    <property type="entry name" value="Carbamate kinase-like"/>
    <property type="match status" value="1"/>
</dbReference>
<dbReference type="Proteomes" id="UP000093694">
    <property type="component" value="Unassembled WGS sequence"/>
</dbReference>
<dbReference type="UniPathway" id="UPA00051">
    <property type="reaction ID" value="UER00462"/>
</dbReference>
<dbReference type="PANTHER" id="PTHR21499">
    <property type="entry name" value="ASPARTATE KINASE"/>
    <property type="match status" value="1"/>
</dbReference>
<feature type="binding site" evidence="14">
    <location>
        <position position="183"/>
    </location>
    <ligand>
        <name>ATP</name>
        <dbReference type="ChEBI" id="CHEBI:30616"/>
    </ligand>
</feature>
<feature type="binding site" evidence="14">
    <location>
        <position position="74"/>
    </location>
    <ligand>
        <name>substrate</name>
    </ligand>
</feature>
<dbReference type="InterPro" id="IPR018042">
    <property type="entry name" value="Aspartate_kinase_CS"/>
</dbReference>
<dbReference type="EC" id="2.7.2.4" evidence="15"/>
<feature type="binding site" evidence="14">
    <location>
        <position position="47"/>
    </location>
    <ligand>
        <name>substrate</name>
    </ligand>
</feature>
<evidence type="ECO:0000256" key="7">
    <source>
        <dbReference type="ARBA" id="ARBA00022679"/>
    </source>
</evidence>
<feature type="domain" description="ACT" evidence="17">
    <location>
        <begin position="264"/>
        <end position="339"/>
    </location>
</feature>
<dbReference type="NCBIfam" id="NF005154">
    <property type="entry name" value="PRK06635.1-2"/>
    <property type="match status" value="1"/>
</dbReference>
<dbReference type="FunFam" id="3.40.1160.10:FF:000002">
    <property type="entry name" value="Aspartokinase"/>
    <property type="match status" value="1"/>
</dbReference>
<keyword evidence="6 16" id="KW-0028">Amino-acid biosynthesis</keyword>
<evidence type="ECO:0000313" key="18">
    <source>
        <dbReference type="EMBL" id="OAA92967.1"/>
    </source>
</evidence>
<dbReference type="InterPro" id="IPR001341">
    <property type="entry name" value="Asp_kinase"/>
</dbReference>
<dbReference type="GO" id="GO:0004072">
    <property type="term" value="F:aspartate kinase activity"/>
    <property type="evidence" value="ECO:0007669"/>
    <property type="project" value="UniProtKB-EC"/>
</dbReference>
<dbReference type="InterPro" id="IPR002912">
    <property type="entry name" value="ACT_dom"/>
</dbReference>
<evidence type="ECO:0000256" key="13">
    <source>
        <dbReference type="ARBA" id="ARBA00047872"/>
    </source>
</evidence>